<evidence type="ECO:0000313" key="3">
    <source>
        <dbReference type="Proteomes" id="UP000004169"/>
    </source>
</evidence>
<evidence type="ECO:0000256" key="1">
    <source>
        <dbReference type="SAM" id="MobiDB-lite"/>
    </source>
</evidence>
<accession>H8FSV5</accession>
<dbReference type="STRING" id="1150626.PHAMO_270284"/>
<feature type="region of interest" description="Disordered" evidence="1">
    <location>
        <begin position="1"/>
        <end position="23"/>
    </location>
</feature>
<sequence length="23" mass="2563">MKSDRLAELESTHANKRMTVGMG</sequence>
<keyword evidence="3" id="KW-1185">Reference proteome</keyword>
<name>H8FSV5_MAGML</name>
<protein>
    <submittedName>
        <fullName evidence="2">Uncharacterized protein</fullName>
    </submittedName>
</protein>
<proteinExistence type="predicted"/>
<reference evidence="2 3" key="1">
    <citation type="journal article" date="2012" name="J. Bacteriol.">
        <title>Draft Genome Sequence of the Purple Photosynthetic Bacterium Phaeospirillum molischianum DSM120, a Particularly Versatile Bacterium.</title>
        <authorList>
            <person name="Duquesne K."/>
            <person name="Prima V."/>
            <person name="Ji B."/>
            <person name="Rouy Z."/>
            <person name="Medigue C."/>
            <person name="Talla E."/>
            <person name="Sturgis J.N."/>
        </authorList>
    </citation>
    <scope>NUCLEOTIDE SEQUENCE [LARGE SCALE GENOMIC DNA]</scope>
    <source>
        <strain evidence="3">DSM120</strain>
    </source>
</reference>
<dbReference type="EMBL" id="CAHP01000020">
    <property type="protein sequence ID" value="CCG41443.1"/>
    <property type="molecule type" value="Genomic_DNA"/>
</dbReference>
<gene>
    <name evidence="2" type="ORF">PHAMO_270284</name>
</gene>
<dbReference type="Proteomes" id="UP000004169">
    <property type="component" value="Unassembled WGS sequence"/>
</dbReference>
<evidence type="ECO:0000313" key="2">
    <source>
        <dbReference type="EMBL" id="CCG41443.1"/>
    </source>
</evidence>
<feature type="compositionally biased region" description="Basic and acidic residues" evidence="1">
    <location>
        <begin position="1"/>
        <end position="13"/>
    </location>
</feature>
<organism evidence="2 3">
    <name type="scientific">Magnetospirillum molischianum DSM 120</name>
    <dbReference type="NCBI Taxonomy" id="1150626"/>
    <lineage>
        <taxon>Bacteria</taxon>
        <taxon>Pseudomonadati</taxon>
        <taxon>Pseudomonadota</taxon>
        <taxon>Alphaproteobacteria</taxon>
        <taxon>Rhodospirillales</taxon>
        <taxon>Rhodospirillaceae</taxon>
        <taxon>Magnetospirillum</taxon>
    </lineage>
</organism>
<comment type="caution">
    <text evidence="2">The sequence shown here is derived from an EMBL/GenBank/DDBJ whole genome shotgun (WGS) entry which is preliminary data.</text>
</comment>
<dbReference type="AlphaFoldDB" id="H8FSV5"/>